<dbReference type="InterPro" id="IPR050463">
    <property type="entry name" value="Gfo/Idh/MocA_oxidrdct_glycsds"/>
</dbReference>
<sequence length="361" mass="38322">MPASAPHPSEQARLLRLGIAGVGRVGQIAHLAHYAALPDLDITIADLRPDLANEVAQRYGVRAVVDHHALLAQGLDALVVVVRREALGPIVLDALAAGVPVLSEKPVAMTLTDAERLRDAAIRHGVLYAAGYMKRSDAGVAHARDLLQRRRQDGAWGALVRVEVWSEAGIDGAQPQTVAMTAEARPSGLETWEAAPDWLPPSLRGAYEETLNVHSHATNLVRWMLDAPLAITTAQRDGALVTVTAQAADIPVAFALRDDRRSSAWSEGASFVFAGGTLRLDLPAPFLPAAAARVTESSPAGTQVHTVDADGGAFARQCKSFVAAVRGTAKFPALGADAVHDVAFADDLWRRLTAPAFLETR</sequence>
<dbReference type="Proteomes" id="UP000681075">
    <property type="component" value="Unassembled WGS sequence"/>
</dbReference>
<dbReference type="InterPro" id="IPR036291">
    <property type="entry name" value="NAD(P)-bd_dom_sf"/>
</dbReference>
<name>A0A8S8XDH1_9PROT</name>
<reference evidence="3" key="1">
    <citation type="submission" date="2021-02" db="EMBL/GenBank/DDBJ databases">
        <title>Genome sequence of Rhodospirillales sp. strain TMPK1 isolated from soil.</title>
        <authorList>
            <person name="Nakai R."/>
            <person name="Kusada H."/>
            <person name="Tamaki H."/>
        </authorList>
    </citation>
    <scope>NUCLEOTIDE SEQUENCE</scope>
    <source>
        <strain evidence="3">TMPK1</strain>
    </source>
</reference>
<proteinExistence type="predicted"/>
<gene>
    <name evidence="3" type="ORF">TMPK1_37000</name>
</gene>
<evidence type="ECO:0000313" key="4">
    <source>
        <dbReference type="Proteomes" id="UP000681075"/>
    </source>
</evidence>
<dbReference type="Gene3D" id="3.40.50.720">
    <property type="entry name" value="NAD(P)-binding Rossmann-like Domain"/>
    <property type="match status" value="1"/>
</dbReference>
<dbReference type="PANTHER" id="PTHR43818">
    <property type="entry name" value="BCDNA.GH03377"/>
    <property type="match status" value="1"/>
</dbReference>
<dbReference type="Gene3D" id="3.30.360.10">
    <property type="entry name" value="Dihydrodipicolinate Reductase, domain 2"/>
    <property type="match status" value="1"/>
</dbReference>
<dbReference type="GO" id="GO:0000166">
    <property type="term" value="F:nucleotide binding"/>
    <property type="evidence" value="ECO:0007669"/>
    <property type="project" value="InterPro"/>
</dbReference>
<evidence type="ECO:0000313" key="3">
    <source>
        <dbReference type="EMBL" id="GIL41463.1"/>
    </source>
</evidence>
<dbReference type="PANTHER" id="PTHR43818:SF11">
    <property type="entry name" value="BCDNA.GH03377"/>
    <property type="match status" value="1"/>
</dbReference>
<dbReference type="AlphaFoldDB" id="A0A8S8XDH1"/>
<keyword evidence="4" id="KW-1185">Reference proteome</keyword>
<dbReference type="InterPro" id="IPR000683">
    <property type="entry name" value="Gfo/Idh/MocA-like_OxRdtase_N"/>
</dbReference>
<accession>A0A8S8XDH1</accession>
<feature type="domain" description="Gfo/Idh/MocA-like oxidoreductase N-terminal" evidence="2">
    <location>
        <begin position="16"/>
        <end position="132"/>
    </location>
</feature>
<organism evidence="3 4">
    <name type="scientific">Roseiterribacter gracilis</name>
    <dbReference type="NCBI Taxonomy" id="2812848"/>
    <lineage>
        <taxon>Bacteria</taxon>
        <taxon>Pseudomonadati</taxon>
        <taxon>Pseudomonadota</taxon>
        <taxon>Alphaproteobacteria</taxon>
        <taxon>Rhodospirillales</taxon>
        <taxon>Roseiterribacteraceae</taxon>
        <taxon>Roseiterribacter</taxon>
    </lineage>
</organism>
<comment type="caution">
    <text evidence="3">The sequence shown here is derived from an EMBL/GenBank/DDBJ whole genome shotgun (WGS) entry which is preliminary data.</text>
</comment>
<evidence type="ECO:0000256" key="1">
    <source>
        <dbReference type="ARBA" id="ARBA00023002"/>
    </source>
</evidence>
<keyword evidence="1" id="KW-0560">Oxidoreductase</keyword>
<dbReference type="GO" id="GO:0016491">
    <property type="term" value="F:oxidoreductase activity"/>
    <property type="evidence" value="ECO:0007669"/>
    <property type="project" value="UniProtKB-KW"/>
</dbReference>
<dbReference type="EMBL" id="BOPV01000001">
    <property type="protein sequence ID" value="GIL41463.1"/>
    <property type="molecule type" value="Genomic_DNA"/>
</dbReference>
<dbReference type="SUPFAM" id="SSF51735">
    <property type="entry name" value="NAD(P)-binding Rossmann-fold domains"/>
    <property type="match status" value="1"/>
</dbReference>
<evidence type="ECO:0000259" key="2">
    <source>
        <dbReference type="Pfam" id="PF01408"/>
    </source>
</evidence>
<dbReference type="Pfam" id="PF01408">
    <property type="entry name" value="GFO_IDH_MocA"/>
    <property type="match status" value="1"/>
</dbReference>
<protein>
    <submittedName>
        <fullName evidence="3">Dehydrogenase</fullName>
    </submittedName>
</protein>